<evidence type="ECO:0000313" key="4">
    <source>
        <dbReference type="EMBL" id="GAC72177.1"/>
    </source>
</evidence>
<keyword evidence="4" id="KW-0131">Cell cycle</keyword>
<dbReference type="STRING" id="1151754.M9MD05"/>
<dbReference type="Proteomes" id="UP000011976">
    <property type="component" value="Unassembled WGS sequence"/>
</dbReference>
<dbReference type="SMART" id="SM00028">
    <property type="entry name" value="TPR"/>
    <property type="match status" value="7"/>
</dbReference>
<feature type="region of interest" description="Disordered" evidence="3">
    <location>
        <begin position="373"/>
        <end position="432"/>
    </location>
</feature>
<dbReference type="GO" id="GO:0051301">
    <property type="term" value="P:cell division"/>
    <property type="evidence" value="ECO:0007669"/>
    <property type="project" value="UniProtKB-KW"/>
</dbReference>
<accession>M9MD05</accession>
<feature type="compositionally biased region" description="Polar residues" evidence="3">
    <location>
        <begin position="391"/>
        <end position="402"/>
    </location>
</feature>
<feature type="compositionally biased region" description="Low complexity" evidence="3">
    <location>
        <begin position="524"/>
        <end position="561"/>
    </location>
</feature>
<gene>
    <name evidence="4" type="ORF">PANT_6d00107</name>
</gene>
<dbReference type="Pfam" id="PF13432">
    <property type="entry name" value="TPR_16"/>
    <property type="match status" value="2"/>
</dbReference>
<dbReference type="GO" id="GO:0007091">
    <property type="term" value="P:metaphase/anaphase transition of mitotic cell cycle"/>
    <property type="evidence" value="ECO:0007669"/>
    <property type="project" value="TreeGrafter"/>
</dbReference>
<organism evidence="4 5">
    <name type="scientific">Pseudozyma antarctica (strain T-34)</name>
    <name type="common">Yeast</name>
    <name type="synonym">Candida antarctica</name>
    <dbReference type="NCBI Taxonomy" id="1151754"/>
    <lineage>
        <taxon>Eukaryota</taxon>
        <taxon>Fungi</taxon>
        <taxon>Dikarya</taxon>
        <taxon>Basidiomycota</taxon>
        <taxon>Ustilaginomycotina</taxon>
        <taxon>Ustilaginomycetes</taxon>
        <taxon>Ustilaginales</taxon>
        <taxon>Ustilaginaceae</taxon>
        <taxon>Moesziomyces</taxon>
    </lineage>
</organism>
<feature type="compositionally biased region" description="Low complexity" evidence="3">
    <location>
        <begin position="58"/>
        <end position="70"/>
    </location>
</feature>
<feature type="region of interest" description="Disordered" evidence="3">
    <location>
        <begin position="721"/>
        <end position="747"/>
    </location>
</feature>
<feature type="region of interest" description="Disordered" evidence="3">
    <location>
        <begin position="1"/>
        <end position="73"/>
    </location>
</feature>
<evidence type="ECO:0000256" key="2">
    <source>
        <dbReference type="ARBA" id="ARBA00038210"/>
    </source>
</evidence>
<dbReference type="OrthoDB" id="10248520at2759"/>
<comment type="similarity">
    <text evidence="2">Belongs to the APC3/CDC27 family.</text>
</comment>
<dbReference type="AlphaFoldDB" id="M9MD05"/>
<dbReference type="GO" id="GO:0005680">
    <property type="term" value="C:anaphase-promoting complex"/>
    <property type="evidence" value="ECO:0007669"/>
    <property type="project" value="TreeGrafter"/>
</dbReference>
<dbReference type="GO" id="GO:0005737">
    <property type="term" value="C:cytoplasm"/>
    <property type="evidence" value="ECO:0007669"/>
    <property type="project" value="TreeGrafter"/>
</dbReference>
<dbReference type="PANTHER" id="PTHR12558:SF13">
    <property type="entry name" value="CELL DIVISION CYCLE PROTEIN 27 HOMOLOG"/>
    <property type="match status" value="1"/>
</dbReference>
<sequence length="1201" mass="125775">MPLASTNAKARLAATKTRQPIASTSASTSASASAHPTAASIRSRGPPSGHAALHDAALSQPQPSRPLQLQLPPPLPTIVDLQTANKIAPSSQVVSARLLSLARSFLAIHPDTGSPDPLDWELDLCTATFFAVYAVCLDPASTLARRTLARCARLGGFNIVLPFAPVGSAASSIVSPSTLSSHDPHDVPGAHACIHILQQGSAATFQDPDSAREYRDANRILGRASDAADVLSILNDKVLGKRKASDTKAELTSTAQPVPAHARFASQLQTDVAHAAYARNRVDEARATFVHAVEQDPFNWRAWAGLCDTGYGSGSASRHLGLSALDRLYSKIVVDVQAPYVSMEAALKSAPAFSAGGHASSSAMVRKVSEDGSNKKFKVSSEAPPVPPLPTNDNRTAPSSAKPTGNLTPPLPTTSASSVTATRLHPPSRALSAAQTNTHHLDPLPSEQDDVKASKVNTVISRPTRNGAVRTATITDGTTTQNGRQLRSTAQRTGPTAAPAIVAARARPVSAVQGRAGAISQAGSVSSTSSASSASSMTSRATASTARTAVSTRRAATATTSQPSSRVGLAKSTVPASARSDTAVNGSGAATRRVPTATAARSAPASLSRPGSAMSKASSTSISGPSTAARANGSLASARTAADAMRQKEEETARAKLDELVSLRESCVQRLTALAHQHAADRYILALLAHVGEAYRLLRLCEGDKAAAALMQNVLPSIGAAGQNKNPVVEQRAPTDGQQDDDADELSSITATSKATRLLDLQVKDSLIHHLLLGRSYAESAQYASAETHFAAARKLNPFVASHTDIYSLVLFHLSREVQLSALAQHLVMVAPGTAATHIVVGNAFSLQKEHQTALVCFQRAAAAAPDYAYAYTLAGHEAHDLGLHDEAIAYFRSAIRCDRRHWNAWAGLGRVYLGIGEHEHAACKSLQQAISINPTNHLLWDLVGWTFALVSAPAKALECYNRAIELAPAASVLTYLRRAELLLQQGNVEASHRDLACAHDLAPEEASIHILLAQLYMRLGGGAFCHLETSGGAGQGGVKSGSALRASGVMVLPKAYHAEISHHLSVAVDLDPSLLRVVKSICEGYKNLPGSKLSVHAHDLTAASFTQSHLSADSAGLSHYDASGAESDARHADSNAHHSAYGSFRQHNSLLANSTPQHPQLLVPADFASTHPAAYPDSSSFLSLQTLGSTSDIVLEDADT</sequence>
<dbReference type="InterPro" id="IPR019734">
    <property type="entry name" value="TPR_rpt"/>
</dbReference>
<keyword evidence="4" id="KW-0238">DNA-binding</keyword>
<dbReference type="GO" id="GO:0031145">
    <property type="term" value="P:anaphase-promoting complex-dependent catabolic process"/>
    <property type="evidence" value="ECO:0007669"/>
    <property type="project" value="TreeGrafter"/>
</dbReference>
<dbReference type="InterPro" id="IPR011990">
    <property type="entry name" value="TPR-like_helical_dom_sf"/>
</dbReference>
<evidence type="ECO:0000313" key="5">
    <source>
        <dbReference type="Proteomes" id="UP000011976"/>
    </source>
</evidence>
<feature type="region of interest" description="Disordered" evidence="3">
    <location>
        <begin position="478"/>
        <end position="498"/>
    </location>
</feature>
<feature type="region of interest" description="Disordered" evidence="3">
    <location>
        <begin position="518"/>
        <end position="650"/>
    </location>
</feature>
<reference evidence="5" key="1">
    <citation type="journal article" date="2013" name="Genome Announc.">
        <title>Genome sequence of the basidiomycetous yeast Pseudozyma antarctica T-34, a producer of the glycolipid biosurfactants mannosylerythritol lipids.</title>
        <authorList>
            <person name="Morita T."/>
            <person name="Koike H."/>
            <person name="Koyama Y."/>
            <person name="Hagiwara H."/>
            <person name="Ito E."/>
            <person name="Fukuoka T."/>
            <person name="Imura T."/>
            <person name="Machida M."/>
            <person name="Kitamoto D."/>
        </authorList>
    </citation>
    <scope>NUCLEOTIDE SEQUENCE [LARGE SCALE GENOMIC DNA]</scope>
    <source>
        <strain evidence="5">T-34</strain>
    </source>
</reference>
<dbReference type="Gene3D" id="1.25.40.10">
    <property type="entry name" value="Tetratricopeptide repeat domain"/>
    <property type="match status" value="4"/>
</dbReference>
<dbReference type="GO" id="GO:0003677">
    <property type="term" value="F:DNA binding"/>
    <property type="evidence" value="ECO:0007669"/>
    <property type="project" value="UniProtKB-KW"/>
</dbReference>
<evidence type="ECO:0000256" key="1">
    <source>
        <dbReference type="ARBA" id="ARBA00022803"/>
    </source>
</evidence>
<dbReference type="SUPFAM" id="SSF48452">
    <property type="entry name" value="TPR-like"/>
    <property type="match status" value="1"/>
</dbReference>
<keyword evidence="1" id="KW-0802">TPR repeat</keyword>
<evidence type="ECO:0000256" key="3">
    <source>
        <dbReference type="SAM" id="MobiDB-lite"/>
    </source>
</evidence>
<protein>
    <submittedName>
        <fullName evidence="4">DNA-binding cell division cycle control protein</fullName>
    </submittedName>
</protein>
<feature type="compositionally biased region" description="Low complexity" evidence="3">
    <location>
        <begin position="22"/>
        <end position="40"/>
    </location>
</feature>
<name>M9MD05_PSEA3</name>
<feature type="compositionally biased region" description="Polar residues" evidence="3">
    <location>
        <begin position="478"/>
        <end position="494"/>
    </location>
</feature>
<dbReference type="EMBL" id="DF196772">
    <property type="protein sequence ID" value="GAC72177.1"/>
    <property type="molecule type" value="Genomic_DNA"/>
</dbReference>
<proteinExistence type="inferred from homology"/>
<dbReference type="GO" id="GO:0016567">
    <property type="term" value="P:protein ubiquitination"/>
    <property type="evidence" value="ECO:0007669"/>
    <property type="project" value="TreeGrafter"/>
</dbReference>
<feature type="compositionally biased region" description="Low complexity" evidence="3">
    <location>
        <begin position="589"/>
        <end position="623"/>
    </location>
</feature>
<keyword evidence="4" id="KW-0132">Cell division</keyword>
<dbReference type="PANTHER" id="PTHR12558">
    <property type="entry name" value="CELL DIVISION CYCLE 16,23,27"/>
    <property type="match status" value="1"/>
</dbReference>